<name>A0A1G7Z9P5_9BACT</name>
<accession>A0A1G7Z9P5</accession>
<dbReference type="EMBL" id="FNCQ01000015">
    <property type="protein sequence ID" value="SDH05463.1"/>
    <property type="molecule type" value="Genomic_DNA"/>
</dbReference>
<reference evidence="2" key="1">
    <citation type="submission" date="2016-10" db="EMBL/GenBank/DDBJ databases">
        <authorList>
            <person name="Varghese N."/>
            <person name="Submissions S."/>
        </authorList>
    </citation>
    <scope>NUCLEOTIDE SEQUENCE [LARGE SCALE GENOMIC DNA]</scope>
    <source>
        <strain evidence="2">BP1-148</strain>
    </source>
</reference>
<sequence length="365" mass="40882">METKKTLFGIMAAATMLTSCVNDEGNFRAGFGIESPSSNISYYYANNVSDSLIFYGYGNWDIINLSGYDNSWLTVPLLKGKGGVLYSQEVKFEQNTTDNGRTAAIQIRDTNHPGEAHISLAFIQYATRGDGSLGSAADVKSITGSDDSNITLEYDVLHRPTLVKIQKAEQTLGNLQITYGKKQMTVKDVKKGITYSVDCGNDYQPQLLINSGDTVGYFTRYYSSMVEAPANYIFNFEHRGVQTSSCVTYRFTYGKYSLNPDSLHNCDSLFYYDNQKLTRKLALSYGEQDNRHQSVDANQLLLGVEACDPYLLASLFRYARNTSIIAEAKNDKENIQVSATLNADKSIHQLMVRRDDETITYTFNY</sequence>
<dbReference type="Proteomes" id="UP000198779">
    <property type="component" value="Unassembled WGS sequence"/>
</dbReference>
<evidence type="ECO:0000313" key="2">
    <source>
        <dbReference type="Proteomes" id="UP000198779"/>
    </source>
</evidence>
<proteinExistence type="predicted"/>
<protein>
    <submittedName>
        <fullName evidence="1">Uncharacterized protein</fullName>
    </submittedName>
</protein>
<dbReference type="STRING" id="645274.SAMN04487901_11595"/>
<gene>
    <name evidence="1" type="ORF">SAMN04487901_11595</name>
</gene>
<dbReference type="AlphaFoldDB" id="A0A1G7Z9P5"/>
<organism evidence="1 2">
    <name type="scientific">Prevotella communis</name>
    <dbReference type="NCBI Taxonomy" id="2913614"/>
    <lineage>
        <taxon>Bacteria</taxon>
        <taxon>Pseudomonadati</taxon>
        <taxon>Bacteroidota</taxon>
        <taxon>Bacteroidia</taxon>
        <taxon>Bacteroidales</taxon>
        <taxon>Prevotellaceae</taxon>
        <taxon>Prevotella</taxon>
    </lineage>
</organism>
<keyword evidence="2" id="KW-1185">Reference proteome</keyword>
<dbReference type="PROSITE" id="PS51257">
    <property type="entry name" value="PROKAR_LIPOPROTEIN"/>
    <property type="match status" value="1"/>
</dbReference>
<evidence type="ECO:0000313" key="1">
    <source>
        <dbReference type="EMBL" id="SDH05463.1"/>
    </source>
</evidence>